<keyword evidence="2" id="KW-0520">NAD</keyword>
<reference evidence="5" key="2">
    <citation type="submission" date="2023-01" db="EMBL/GenBank/DDBJ databases">
        <title>Human gut microbiome strain richness.</title>
        <authorList>
            <person name="Chen-Liaw A."/>
        </authorList>
    </citation>
    <scope>NUCLEOTIDE SEQUENCE</scope>
    <source>
        <strain evidence="5">1001217st2_G6_1001217B_191108</strain>
    </source>
</reference>
<dbReference type="PROSITE" id="PS50305">
    <property type="entry name" value="SIRTUIN"/>
    <property type="match status" value="1"/>
</dbReference>
<evidence type="ECO:0000256" key="1">
    <source>
        <dbReference type="ARBA" id="ARBA00022679"/>
    </source>
</evidence>
<keyword evidence="3" id="KW-0479">Metal-binding</keyword>
<dbReference type="Gene3D" id="3.30.1600.10">
    <property type="entry name" value="SIR2/SIRT2 'Small Domain"/>
    <property type="match status" value="1"/>
</dbReference>
<dbReference type="Gene3D" id="3.40.50.1220">
    <property type="entry name" value="TPP-binding domain"/>
    <property type="match status" value="1"/>
</dbReference>
<organism evidence="6 7">
    <name type="scientific">Thomasclavelia ramosa</name>
    <dbReference type="NCBI Taxonomy" id="1547"/>
    <lineage>
        <taxon>Bacteria</taxon>
        <taxon>Bacillati</taxon>
        <taxon>Bacillota</taxon>
        <taxon>Erysipelotrichia</taxon>
        <taxon>Erysipelotrichales</taxon>
        <taxon>Coprobacillaceae</taxon>
        <taxon>Thomasclavelia</taxon>
    </lineage>
</organism>
<feature type="domain" description="Deacetylase sirtuin-type" evidence="4">
    <location>
        <begin position="2"/>
        <end position="283"/>
    </location>
</feature>
<comment type="caution">
    <text evidence="6">The sequence shown here is derived from an EMBL/GenBank/DDBJ whole genome shotgun (WGS) entry which is preliminary data.</text>
</comment>
<evidence type="ECO:0000259" key="4">
    <source>
        <dbReference type="PROSITE" id="PS50305"/>
    </source>
</evidence>
<evidence type="ECO:0000256" key="2">
    <source>
        <dbReference type="ARBA" id="ARBA00023027"/>
    </source>
</evidence>
<dbReference type="RefSeq" id="WP_003539353.1">
    <property type="nucleotide sequence ID" value="NZ_CACRTL010000023.1"/>
</dbReference>
<evidence type="ECO:0000313" key="5">
    <source>
        <dbReference type="EMBL" id="MDB7085081.1"/>
    </source>
</evidence>
<evidence type="ECO:0000313" key="7">
    <source>
        <dbReference type="Proteomes" id="UP000261032"/>
    </source>
</evidence>
<evidence type="ECO:0000313" key="6">
    <source>
        <dbReference type="EMBL" id="RGD80892.1"/>
    </source>
</evidence>
<dbReference type="InterPro" id="IPR026590">
    <property type="entry name" value="Ssirtuin_cat_dom"/>
</dbReference>
<dbReference type="GO" id="GO:0046872">
    <property type="term" value="F:metal ion binding"/>
    <property type="evidence" value="ECO:0007669"/>
    <property type="project" value="UniProtKB-KW"/>
</dbReference>
<comment type="caution">
    <text evidence="3">Lacks conserved residue(s) required for the propagation of feature annotation.</text>
</comment>
<dbReference type="Proteomes" id="UP000261032">
    <property type="component" value="Unassembled WGS sequence"/>
</dbReference>
<dbReference type="Proteomes" id="UP001211987">
    <property type="component" value="Unassembled WGS sequence"/>
</dbReference>
<dbReference type="SUPFAM" id="SSF52467">
    <property type="entry name" value="DHS-like NAD/FAD-binding domain"/>
    <property type="match status" value="1"/>
</dbReference>
<feature type="binding site" evidence="3">
    <location>
        <position position="177"/>
    </location>
    <ligand>
        <name>Zn(2+)</name>
        <dbReference type="ChEBI" id="CHEBI:29105"/>
    </ligand>
</feature>
<dbReference type="AlphaFoldDB" id="A0A3E3EBT4"/>
<keyword evidence="1" id="KW-0808">Transferase</keyword>
<gene>
    <name evidence="6" type="ORF">DXB93_14870</name>
    <name evidence="5" type="ORF">PM738_14835</name>
</gene>
<dbReference type="EMBL" id="QUSL01000029">
    <property type="protein sequence ID" value="RGD80892.1"/>
    <property type="molecule type" value="Genomic_DNA"/>
</dbReference>
<feature type="binding site" evidence="3">
    <location>
        <position position="139"/>
    </location>
    <ligand>
        <name>Zn(2+)</name>
        <dbReference type="ChEBI" id="CHEBI:29105"/>
    </ligand>
</feature>
<protein>
    <submittedName>
        <fullName evidence="6">Sir2 silent information regulator family NAD-dependent deacetylase</fullName>
    </submittedName>
</protein>
<dbReference type="GO" id="GO:0016740">
    <property type="term" value="F:transferase activity"/>
    <property type="evidence" value="ECO:0007669"/>
    <property type="project" value="UniProtKB-KW"/>
</dbReference>
<feature type="binding site" evidence="3">
    <location>
        <position position="143"/>
    </location>
    <ligand>
        <name>Zn(2+)</name>
        <dbReference type="ChEBI" id="CHEBI:29105"/>
    </ligand>
</feature>
<accession>A0A3E3EBT4</accession>
<sequence length="283" mass="33258">MFQRESLDILKLSQAIKKCDAILIGAGAGLSSAAGLSYSGNRFKKYFNDFITKYHLQDMYSAGFYPYPSLEKYWAYWSRHIYYNRYLEAPKDTYKKLLNLLINKDYFVITTNVDHQFQIAGFIKEKLFYTQGDYGLWQCSKPCHQKTYDNYETVVTMIKQQHDLKIPSSLIPYCPICNAPMTMNLRCDKTFVQDSGWYHAQERYYHFLNKYHYSKIVYLELGVGYNTPGIIKYPFWQLTIENPKAIYACINQDIIDLPSELKKQTIMINDNIHNVLSSLEKLL</sequence>
<evidence type="ECO:0000256" key="3">
    <source>
        <dbReference type="PROSITE-ProRule" id="PRU00236"/>
    </source>
</evidence>
<name>A0A3E3EBT4_9FIRM</name>
<dbReference type="InterPro" id="IPR026591">
    <property type="entry name" value="Sirtuin_cat_small_dom_sf"/>
</dbReference>
<proteinExistence type="predicted"/>
<feature type="binding site" evidence="3">
    <location>
        <position position="174"/>
    </location>
    <ligand>
        <name>Zn(2+)</name>
        <dbReference type="ChEBI" id="CHEBI:29105"/>
    </ligand>
</feature>
<reference evidence="6 7" key="1">
    <citation type="submission" date="2018-08" db="EMBL/GenBank/DDBJ databases">
        <title>A genome reference for cultivated species of the human gut microbiota.</title>
        <authorList>
            <person name="Zou Y."/>
            <person name="Xue W."/>
            <person name="Luo G."/>
        </authorList>
    </citation>
    <scope>NUCLEOTIDE SEQUENCE [LARGE SCALE GENOMIC DNA]</scope>
    <source>
        <strain evidence="6 7">OM06-4</strain>
    </source>
</reference>
<dbReference type="EMBL" id="JAQLKE010000030">
    <property type="protein sequence ID" value="MDB7085081.1"/>
    <property type="molecule type" value="Genomic_DNA"/>
</dbReference>
<keyword evidence="3" id="KW-0862">Zinc</keyword>
<dbReference type="InterPro" id="IPR029035">
    <property type="entry name" value="DHS-like_NAD/FAD-binding_dom"/>
</dbReference>